<feature type="region of interest" description="Disordered" evidence="1">
    <location>
        <begin position="121"/>
        <end position="167"/>
    </location>
</feature>
<accession>A0ABV0QBQ2</accession>
<organism evidence="2 3">
    <name type="scientific">Xenoophorus captivus</name>
    <dbReference type="NCBI Taxonomy" id="1517983"/>
    <lineage>
        <taxon>Eukaryota</taxon>
        <taxon>Metazoa</taxon>
        <taxon>Chordata</taxon>
        <taxon>Craniata</taxon>
        <taxon>Vertebrata</taxon>
        <taxon>Euteleostomi</taxon>
        <taxon>Actinopterygii</taxon>
        <taxon>Neopterygii</taxon>
        <taxon>Teleostei</taxon>
        <taxon>Neoteleostei</taxon>
        <taxon>Acanthomorphata</taxon>
        <taxon>Ovalentaria</taxon>
        <taxon>Atherinomorphae</taxon>
        <taxon>Cyprinodontiformes</taxon>
        <taxon>Goodeidae</taxon>
        <taxon>Xenoophorus</taxon>
    </lineage>
</organism>
<reference evidence="2 3" key="1">
    <citation type="submission" date="2021-06" db="EMBL/GenBank/DDBJ databases">
        <authorList>
            <person name="Palmer J.M."/>
        </authorList>
    </citation>
    <scope>NUCLEOTIDE SEQUENCE [LARGE SCALE GENOMIC DNA]</scope>
    <source>
        <strain evidence="2 3">XC_2019</strain>
        <tissue evidence="2">Muscle</tissue>
    </source>
</reference>
<evidence type="ECO:0000256" key="1">
    <source>
        <dbReference type="SAM" id="MobiDB-lite"/>
    </source>
</evidence>
<comment type="caution">
    <text evidence="2">The sequence shown here is derived from an EMBL/GenBank/DDBJ whole genome shotgun (WGS) entry which is preliminary data.</text>
</comment>
<dbReference type="Proteomes" id="UP001434883">
    <property type="component" value="Unassembled WGS sequence"/>
</dbReference>
<sequence length="167" mass="17892">SVCEVHRGCCGSAQEAGHPRGNVHRRVADRFVLPPRSCRPHSYISTAHDGSGFPDKCGEECPASFSTHILHLSLSKLSPGQSETNRGQTENHARLLVHVSQRKSGIIHTLQKAFGADGFSISSSPAGTAPHERDPTMGGLSSEVEPTLPSESRGHHSLHKSTTSDML</sequence>
<name>A0ABV0QBQ2_9TELE</name>
<keyword evidence="3" id="KW-1185">Reference proteome</keyword>
<gene>
    <name evidence="2" type="ORF">XENOCAPTIV_027114</name>
</gene>
<feature type="non-terminal residue" evidence="2">
    <location>
        <position position="167"/>
    </location>
</feature>
<evidence type="ECO:0000313" key="2">
    <source>
        <dbReference type="EMBL" id="MEQ2193230.1"/>
    </source>
</evidence>
<dbReference type="EMBL" id="JAHRIN010006938">
    <property type="protein sequence ID" value="MEQ2193230.1"/>
    <property type="molecule type" value="Genomic_DNA"/>
</dbReference>
<evidence type="ECO:0000313" key="3">
    <source>
        <dbReference type="Proteomes" id="UP001434883"/>
    </source>
</evidence>
<protein>
    <submittedName>
        <fullName evidence="2">Uncharacterized protein</fullName>
    </submittedName>
</protein>
<feature type="non-terminal residue" evidence="2">
    <location>
        <position position="1"/>
    </location>
</feature>
<proteinExistence type="predicted"/>